<dbReference type="PROSITE" id="PS00211">
    <property type="entry name" value="ABC_TRANSPORTER_1"/>
    <property type="match status" value="1"/>
</dbReference>
<keyword evidence="3" id="KW-0547">Nucleotide-binding</keyword>
<evidence type="ECO:0000313" key="7">
    <source>
        <dbReference type="EMBL" id="SJZ58272.1"/>
    </source>
</evidence>
<evidence type="ECO:0000256" key="5">
    <source>
        <dbReference type="ARBA" id="ARBA00023136"/>
    </source>
</evidence>
<sequence length="359" mass="39233">MNDKNDIDVKKNAAALTLKNVSFSYKNTRVITDFSLSVAPGSFTTLLGASGCGKTTLLKLISGFLEPDSGEILIDGRNVCGIPSEKRNVGMVFQDYALFPHLTVAQNIMYGLKLLPREKGVTRSQFFEMNNALVHQTARILGLEGLLERYPHELSGGQQQRVALGRSLVLKPGVLLMDEPLSSLDAKLRAQVRDELREIQQRLGITTVYVTHDQEEALSLSDYVAVINKGILLQCASPEEMYFKPRDAFTAGFTGSANFIDAPDGSGSFIIRPEWTKLEAAPQEFSENNAVSFDGKPGIALYGTVASRSFFGTSVRYKIRLTGSDKFFISAVPALSDPSFSAGSPVKITVLHSWKLPSV</sequence>
<dbReference type="RefSeq" id="WP_078933620.1">
    <property type="nucleotide sequence ID" value="NZ_FUWG01000013.1"/>
</dbReference>
<dbReference type="GO" id="GO:0015408">
    <property type="term" value="F:ABC-type ferric iron transporter activity"/>
    <property type="evidence" value="ECO:0007669"/>
    <property type="project" value="InterPro"/>
</dbReference>
<evidence type="ECO:0000256" key="1">
    <source>
        <dbReference type="ARBA" id="ARBA00022448"/>
    </source>
</evidence>
<gene>
    <name evidence="7" type="ORF">SAMN02745149_01716</name>
</gene>
<evidence type="ECO:0000256" key="4">
    <source>
        <dbReference type="ARBA" id="ARBA00022840"/>
    </source>
</evidence>
<feature type="domain" description="ABC transporter" evidence="6">
    <location>
        <begin position="16"/>
        <end position="254"/>
    </location>
</feature>
<dbReference type="InterPro" id="IPR013611">
    <property type="entry name" value="Transp-assoc_OB_typ2"/>
</dbReference>
<evidence type="ECO:0000256" key="3">
    <source>
        <dbReference type="ARBA" id="ARBA00022741"/>
    </source>
</evidence>
<dbReference type="InterPro" id="IPR003439">
    <property type="entry name" value="ABC_transporter-like_ATP-bd"/>
</dbReference>
<dbReference type="GO" id="GO:0016887">
    <property type="term" value="F:ATP hydrolysis activity"/>
    <property type="evidence" value="ECO:0007669"/>
    <property type="project" value="InterPro"/>
</dbReference>
<evidence type="ECO:0000259" key="6">
    <source>
        <dbReference type="PROSITE" id="PS50893"/>
    </source>
</evidence>
<organism evidence="7 8">
    <name type="scientific">Treponema porcinum</name>
    <dbReference type="NCBI Taxonomy" id="261392"/>
    <lineage>
        <taxon>Bacteria</taxon>
        <taxon>Pseudomonadati</taxon>
        <taxon>Spirochaetota</taxon>
        <taxon>Spirochaetia</taxon>
        <taxon>Spirochaetales</taxon>
        <taxon>Treponemataceae</taxon>
        <taxon>Treponema</taxon>
    </lineage>
</organism>
<dbReference type="EMBL" id="FUWG01000013">
    <property type="protein sequence ID" value="SJZ58272.1"/>
    <property type="molecule type" value="Genomic_DNA"/>
</dbReference>
<proteinExistence type="predicted"/>
<dbReference type="Gene3D" id="3.40.50.300">
    <property type="entry name" value="P-loop containing nucleotide triphosphate hydrolases"/>
    <property type="match status" value="1"/>
</dbReference>
<dbReference type="PROSITE" id="PS50893">
    <property type="entry name" value="ABC_TRANSPORTER_2"/>
    <property type="match status" value="1"/>
</dbReference>
<accession>A0A1T4LU99</accession>
<dbReference type="InterPro" id="IPR027417">
    <property type="entry name" value="P-loop_NTPase"/>
</dbReference>
<dbReference type="OrthoDB" id="9802264at2"/>
<keyword evidence="4 7" id="KW-0067">ATP-binding</keyword>
<dbReference type="InterPro" id="IPR015853">
    <property type="entry name" value="ABC_transpr_FbpC"/>
</dbReference>
<dbReference type="Pfam" id="PF08402">
    <property type="entry name" value="TOBE_2"/>
    <property type="match status" value="1"/>
</dbReference>
<dbReference type="FunFam" id="3.40.50.300:FF:000042">
    <property type="entry name" value="Maltose/maltodextrin ABC transporter, ATP-binding protein"/>
    <property type="match status" value="1"/>
</dbReference>
<dbReference type="InterPro" id="IPR047641">
    <property type="entry name" value="ABC_transpr_MalK/UgpC-like"/>
</dbReference>
<dbReference type="GO" id="GO:0005524">
    <property type="term" value="F:ATP binding"/>
    <property type="evidence" value="ECO:0007669"/>
    <property type="project" value="UniProtKB-KW"/>
</dbReference>
<keyword evidence="2" id="KW-1003">Cell membrane</keyword>
<dbReference type="SUPFAM" id="SSF52540">
    <property type="entry name" value="P-loop containing nucleoside triphosphate hydrolases"/>
    <property type="match status" value="1"/>
</dbReference>
<dbReference type="CDD" id="cd03259">
    <property type="entry name" value="ABC_Carb_Solutes_like"/>
    <property type="match status" value="1"/>
</dbReference>
<dbReference type="PANTHER" id="PTHR43875:SF1">
    <property type="entry name" value="OSMOPROTECTIVE COMPOUNDS UPTAKE ATP-BINDING PROTEIN GGTA"/>
    <property type="match status" value="1"/>
</dbReference>
<evidence type="ECO:0000313" key="8">
    <source>
        <dbReference type="Proteomes" id="UP000190423"/>
    </source>
</evidence>
<dbReference type="Proteomes" id="UP000190423">
    <property type="component" value="Unassembled WGS sequence"/>
</dbReference>
<dbReference type="GO" id="GO:0055052">
    <property type="term" value="C:ATP-binding cassette (ABC) transporter complex, substrate-binding subunit-containing"/>
    <property type="evidence" value="ECO:0007669"/>
    <property type="project" value="TreeGrafter"/>
</dbReference>
<dbReference type="InterPro" id="IPR017871">
    <property type="entry name" value="ABC_transporter-like_CS"/>
</dbReference>
<dbReference type="Pfam" id="PF00005">
    <property type="entry name" value="ABC_tran"/>
    <property type="match status" value="1"/>
</dbReference>
<dbReference type="PANTHER" id="PTHR43875">
    <property type="entry name" value="MALTODEXTRIN IMPORT ATP-BINDING PROTEIN MSMX"/>
    <property type="match status" value="1"/>
</dbReference>
<dbReference type="STRING" id="261392.SAMN02745149_01716"/>
<dbReference type="InterPro" id="IPR003593">
    <property type="entry name" value="AAA+_ATPase"/>
</dbReference>
<dbReference type="GeneID" id="78316997"/>
<name>A0A1T4LU99_TREPO</name>
<evidence type="ECO:0000256" key="2">
    <source>
        <dbReference type="ARBA" id="ARBA00022475"/>
    </source>
</evidence>
<protein>
    <submittedName>
        <fullName evidence="7">Putative spermidine/putrescine transport system ATP-binding protein</fullName>
    </submittedName>
</protein>
<dbReference type="SMART" id="SM00382">
    <property type="entry name" value="AAA"/>
    <property type="match status" value="1"/>
</dbReference>
<keyword evidence="5" id="KW-0472">Membrane</keyword>
<keyword evidence="1" id="KW-0813">Transport</keyword>
<reference evidence="7 8" key="1">
    <citation type="submission" date="2017-02" db="EMBL/GenBank/DDBJ databases">
        <authorList>
            <person name="Peterson S.W."/>
        </authorList>
    </citation>
    <scope>NUCLEOTIDE SEQUENCE [LARGE SCALE GENOMIC DNA]</scope>
    <source>
        <strain evidence="7 8">ATCC BAA-908</strain>
    </source>
</reference>
<keyword evidence="8" id="KW-1185">Reference proteome</keyword>
<dbReference type="AlphaFoldDB" id="A0A1T4LU99"/>